<dbReference type="Pfam" id="PF13966">
    <property type="entry name" value="zf-RVT"/>
    <property type="match status" value="1"/>
</dbReference>
<name>A0ABQ7WC43_SOLTU</name>
<dbReference type="Proteomes" id="UP000826656">
    <property type="component" value="Unassembled WGS sequence"/>
</dbReference>
<dbReference type="PROSITE" id="PS50879">
    <property type="entry name" value="RNASE_H_1"/>
    <property type="match status" value="1"/>
</dbReference>
<keyword evidence="3" id="KW-1185">Reference proteome</keyword>
<comment type="caution">
    <text evidence="2">The sequence shown here is derived from an EMBL/GenBank/DDBJ whole genome shotgun (WGS) entry which is preliminary data.</text>
</comment>
<feature type="domain" description="RNase H type-1" evidence="1">
    <location>
        <begin position="232"/>
        <end position="331"/>
    </location>
</feature>
<protein>
    <recommendedName>
        <fullName evidence="1">RNase H type-1 domain-containing protein</fullName>
    </recommendedName>
</protein>
<evidence type="ECO:0000313" key="2">
    <source>
        <dbReference type="EMBL" id="KAH0778130.1"/>
    </source>
</evidence>
<dbReference type="InterPro" id="IPR053151">
    <property type="entry name" value="RNase_H-like"/>
</dbReference>
<evidence type="ECO:0000259" key="1">
    <source>
        <dbReference type="PROSITE" id="PS50879"/>
    </source>
</evidence>
<dbReference type="InterPro" id="IPR026960">
    <property type="entry name" value="RVT-Znf"/>
</dbReference>
<reference evidence="2 3" key="1">
    <citation type="journal article" date="2021" name="bioRxiv">
        <title>Chromosome-scale and haplotype-resolved genome assembly of a tetraploid potato cultivar.</title>
        <authorList>
            <person name="Sun H."/>
            <person name="Jiao W.-B."/>
            <person name="Krause K."/>
            <person name="Campoy J.A."/>
            <person name="Goel M."/>
            <person name="Folz-Donahue K."/>
            <person name="Kukat C."/>
            <person name="Huettel B."/>
            <person name="Schneeberger K."/>
        </authorList>
    </citation>
    <scope>NUCLEOTIDE SEQUENCE [LARGE SCALE GENOMIC DNA]</scope>
    <source>
        <strain evidence="2">SolTubOtavaFocal</strain>
        <tissue evidence="2">Leaves</tissue>
    </source>
</reference>
<dbReference type="EMBL" id="JAIVGD010000002">
    <property type="protein sequence ID" value="KAH0778130.1"/>
    <property type="molecule type" value="Genomic_DNA"/>
</dbReference>
<accession>A0ABQ7WC43</accession>
<organism evidence="2 3">
    <name type="scientific">Solanum tuberosum</name>
    <name type="common">Potato</name>
    <dbReference type="NCBI Taxonomy" id="4113"/>
    <lineage>
        <taxon>Eukaryota</taxon>
        <taxon>Viridiplantae</taxon>
        <taxon>Streptophyta</taxon>
        <taxon>Embryophyta</taxon>
        <taxon>Tracheophyta</taxon>
        <taxon>Spermatophyta</taxon>
        <taxon>Magnoliopsida</taxon>
        <taxon>eudicotyledons</taxon>
        <taxon>Gunneridae</taxon>
        <taxon>Pentapetalae</taxon>
        <taxon>asterids</taxon>
        <taxon>lamiids</taxon>
        <taxon>Solanales</taxon>
        <taxon>Solanaceae</taxon>
        <taxon>Solanoideae</taxon>
        <taxon>Solaneae</taxon>
        <taxon>Solanum</taxon>
    </lineage>
</organism>
<dbReference type="Pfam" id="PF13456">
    <property type="entry name" value="RVT_3"/>
    <property type="match status" value="1"/>
</dbReference>
<proteinExistence type="predicted"/>
<dbReference type="InterPro" id="IPR044730">
    <property type="entry name" value="RNase_H-like_dom_plant"/>
</dbReference>
<dbReference type="InterPro" id="IPR002156">
    <property type="entry name" value="RNaseH_domain"/>
</dbReference>
<dbReference type="InterPro" id="IPR036397">
    <property type="entry name" value="RNaseH_sf"/>
</dbReference>
<dbReference type="CDD" id="cd06222">
    <property type="entry name" value="RNase_H_like"/>
    <property type="match status" value="1"/>
</dbReference>
<sequence length="331" mass="39129">MIQYITENINPVLIETGRDKAWRMGNTTGNFTVKSAWDLLRHIRDEREILKFIWNKGIPLRINFFLWRVWKGRVPTDDNLQIMRINVPSRYWCCEQYKQETMEHLFLTASIATKLWKHFANFAGIVVEGKRLYHLMKVWWHTQAPSKVMNIYKVIPALITWTLWKRRNSRKYGGDISLQSMISQVLQNVQFILKKKFPWIEMRGQNWEEMIRRLNANKSRLYHCIVRWDAPHEDVIKCNTDGASKGNLGISAYGYCLRNSNDDLIHAAAENIGITTNVEAEMRVILEAIRYCVNKKMRKIILESDSLLMVKIINEAWKVPWVIAQEFNELK</sequence>
<dbReference type="PANTHER" id="PTHR47723:SF24">
    <property type="entry name" value="RNASE H TYPE-1 DOMAIN-CONTAINING PROTEIN"/>
    <property type="match status" value="1"/>
</dbReference>
<dbReference type="Gene3D" id="3.30.420.10">
    <property type="entry name" value="Ribonuclease H-like superfamily/Ribonuclease H"/>
    <property type="match status" value="1"/>
</dbReference>
<dbReference type="PANTHER" id="PTHR47723">
    <property type="entry name" value="OS05G0353850 PROTEIN"/>
    <property type="match status" value="1"/>
</dbReference>
<gene>
    <name evidence="2" type="ORF">KY290_004557</name>
</gene>
<dbReference type="InterPro" id="IPR012337">
    <property type="entry name" value="RNaseH-like_sf"/>
</dbReference>
<dbReference type="SUPFAM" id="SSF53098">
    <property type="entry name" value="Ribonuclease H-like"/>
    <property type="match status" value="1"/>
</dbReference>
<evidence type="ECO:0000313" key="3">
    <source>
        <dbReference type="Proteomes" id="UP000826656"/>
    </source>
</evidence>